<dbReference type="PANTHER" id="PTHR43027">
    <property type="entry name" value="DOXORUBICIN RESISTANCE ABC TRANSPORTER PERMEASE PROTEIN DRRC-RELATED"/>
    <property type="match status" value="1"/>
</dbReference>
<dbReference type="InterPro" id="IPR052902">
    <property type="entry name" value="ABC-2_transporter"/>
</dbReference>
<dbReference type="GO" id="GO:0005886">
    <property type="term" value="C:plasma membrane"/>
    <property type="evidence" value="ECO:0007669"/>
    <property type="project" value="UniProtKB-SubCell"/>
</dbReference>
<dbReference type="EMBL" id="CP017448">
    <property type="protein sequence ID" value="AOV17402.1"/>
    <property type="molecule type" value="Genomic_DNA"/>
</dbReference>
<feature type="transmembrane region" description="Helical" evidence="5">
    <location>
        <begin position="155"/>
        <end position="174"/>
    </location>
</feature>
<name>A0A1D8K8Y2_9GAMM</name>
<dbReference type="InterPro" id="IPR047817">
    <property type="entry name" value="ABC2_TM_bact-type"/>
</dbReference>
<accession>A0A1D8K8Y2</accession>
<evidence type="ECO:0000256" key="1">
    <source>
        <dbReference type="ARBA" id="ARBA00004141"/>
    </source>
</evidence>
<comment type="similarity">
    <text evidence="5">Belongs to the ABC-2 integral membrane protein family.</text>
</comment>
<feature type="transmembrane region" description="Helical" evidence="5">
    <location>
        <begin position="211"/>
        <end position="229"/>
    </location>
</feature>
<evidence type="ECO:0000313" key="7">
    <source>
        <dbReference type="EMBL" id="AOV17402.1"/>
    </source>
</evidence>
<gene>
    <name evidence="7" type="ORF">BJI67_10335</name>
</gene>
<dbReference type="PANTHER" id="PTHR43027:SF1">
    <property type="entry name" value="DOXORUBICIN RESISTANCE ABC TRANSPORTER PERMEASE PROTEIN DRRC-RELATED"/>
    <property type="match status" value="1"/>
</dbReference>
<dbReference type="GO" id="GO:0140359">
    <property type="term" value="F:ABC-type transporter activity"/>
    <property type="evidence" value="ECO:0007669"/>
    <property type="project" value="InterPro"/>
</dbReference>
<proteinExistence type="inferred from homology"/>
<evidence type="ECO:0000313" key="8">
    <source>
        <dbReference type="Proteomes" id="UP000095342"/>
    </source>
</evidence>
<dbReference type="Pfam" id="PF01061">
    <property type="entry name" value="ABC2_membrane"/>
    <property type="match status" value="1"/>
</dbReference>
<protein>
    <recommendedName>
        <fullName evidence="5">Transport permease protein</fullName>
    </recommendedName>
</protein>
<keyword evidence="8" id="KW-1185">Reference proteome</keyword>
<feature type="transmembrane region" description="Helical" evidence="5">
    <location>
        <begin position="90"/>
        <end position="118"/>
    </location>
</feature>
<dbReference type="KEGG" id="aaeo:BJI67_10335"/>
<keyword evidence="5" id="KW-0813">Transport</keyword>
<comment type="subcellular location">
    <subcellularLocation>
        <location evidence="5">Cell inner membrane</location>
        <topology evidence="5">Multi-pass membrane protein</topology>
    </subcellularLocation>
    <subcellularLocation>
        <location evidence="1">Membrane</location>
        <topology evidence="1">Multi-pass membrane protein</topology>
    </subcellularLocation>
</comment>
<dbReference type="RefSeq" id="WP_070072955.1">
    <property type="nucleotide sequence ID" value="NZ_CP017448.1"/>
</dbReference>
<keyword evidence="5" id="KW-1003">Cell membrane</keyword>
<evidence type="ECO:0000259" key="6">
    <source>
        <dbReference type="PROSITE" id="PS51012"/>
    </source>
</evidence>
<feature type="domain" description="ABC transmembrane type-2" evidence="6">
    <location>
        <begin position="9"/>
        <end position="232"/>
    </location>
</feature>
<evidence type="ECO:0000256" key="5">
    <source>
        <dbReference type="RuleBase" id="RU361157"/>
    </source>
</evidence>
<organism evidence="7 8">
    <name type="scientific">Acidihalobacter aeolianus</name>
    <dbReference type="NCBI Taxonomy" id="2792603"/>
    <lineage>
        <taxon>Bacteria</taxon>
        <taxon>Pseudomonadati</taxon>
        <taxon>Pseudomonadota</taxon>
        <taxon>Gammaproteobacteria</taxon>
        <taxon>Chromatiales</taxon>
        <taxon>Ectothiorhodospiraceae</taxon>
        <taxon>Acidihalobacter</taxon>
    </lineage>
</organism>
<evidence type="ECO:0000256" key="2">
    <source>
        <dbReference type="ARBA" id="ARBA00022692"/>
    </source>
</evidence>
<sequence length="251" mass="27621">MRGSPARILPIFVWVGVDMLLWGFFTRYLSQISGSGMNFVPRLLGAVLLWDFFVRVMIGMTSAFFEYIWARNLINVFAAPLSIPEYISGLVLTSIATSLMGLILMMLMASLFFGLSFFTYGLLFVPFLAILFLFGIALGIFCSALVLRLGPASEWLIWPIPAIISPFAGVFYPLNTLPGWMQAIGHLLPPSYVFDGIRALSAGAAFPASSLAWSLGLVTLYVIAAAGYFQHVFRHAVRSGLLARYHAETAN</sequence>
<reference evidence="7 8" key="1">
    <citation type="submission" date="2016-09" db="EMBL/GenBank/DDBJ databases">
        <title>Acidihalobacter prosperus V6 (DSM14174).</title>
        <authorList>
            <person name="Khaleque H.N."/>
            <person name="Ramsay J.P."/>
            <person name="Murphy R.J.T."/>
            <person name="Kaksonen A.H."/>
            <person name="Boxall N.J."/>
            <person name="Watkin E.L.J."/>
        </authorList>
    </citation>
    <scope>NUCLEOTIDE SEQUENCE [LARGE SCALE GENOMIC DNA]</scope>
    <source>
        <strain evidence="7 8">V6</strain>
    </source>
</reference>
<evidence type="ECO:0000256" key="3">
    <source>
        <dbReference type="ARBA" id="ARBA00022989"/>
    </source>
</evidence>
<keyword evidence="3 5" id="KW-1133">Transmembrane helix</keyword>
<feature type="transmembrane region" description="Helical" evidence="5">
    <location>
        <begin position="45"/>
        <end position="69"/>
    </location>
</feature>
<dbReference type="PROSITE" id="PS51012">
    <property type="entry name" value="ABC_TM2"/>
    <property type="match status" value="1"/>
</dbReference>
<keyword evidence="2 5" id="KW-0812">Transmembrane</keyword>
<dbReference type="Proteomes" id="UP000095342">
    <property type="component" value="Chromosome"/>
</dbReference>
<dbReference type="InterPro" id="IPR013525">
    <property type="entry name" value="ABC2_TM"/>
</dbReference>
<dbReference type="AlphaFoldDB" id="A0A1D8K8Y2"/>
<feature type="transmembrane region" description="Helical" evidence="5">
    <location>
        <begin position="7"/>
        <end position="25"/>
    </location>
</feature>
<keyword evidence="4 5" id="KW-0472">Membrane</keyword>
<feature type="transmembrane region" description="Helical" evidence="5">
    <location>
        <begin position="124"/>
        <end position="148"/>
    </location>
</feature>
<evidence type="ECO:0000256" key="4">
    <source>
        <dbReference type="ARBA" id="ARBA00023136"/>
    </source>
</evidence>